<sequence>MSTRGDTQSLDTGACNTDAGSASDYDTALDYETAEEESSTQDDEWISLLDQELTPDHDTSPTDLDLTSDHDTSPPHPDLISDPETLAPDLDLTSDQDTLPSDPDLTSDLGISPPTVAGNTISLSVRRQSRELCSSRCCPCLAFVVLTGDPAETFSRDSRPVRLRRCLHPAAAAARRHVSLPAGGEPLCAAAPGLHGGLWSPCEHPLAAAVLLWRAAQRPAGGVRFHVQQPVRLHDCTTALVGQLQEVHAPPLGAIMWPVQRQNDGHSCGLFVLAFAFSIAVGQDSCTVHYDRASMAPYLLMCLEHGLVQPFPSVPVGRGR</sequence>
<proteinExistence type="predicted"/>
<evidence type="ECO:0008006" key="4">
    <source>
        <dbReference type="Google" id="ProtNLM"/>
    </source>
</evidence>
<evidence type="ECO:0000256" key="1">
    <source>
        <dbReference type="SAM" id="MobiDB-lite"/>
    </source>
</evidence>
<dbReference type="Proteomes" id="UP001487740">
    <property type="component" value="Unassembled WGS sequence"/>
</dbReference>
<feature type="compositionally biased region" description="Polar residues" evidence="1">
    <location>
        <begin position="1"/>
        <end position="20"/>
    </location>
</feature>
<keyword evidence="3" id="KW-1185">Reference proteome</keyword>
<organism evidence="2 3">
    <name type="scientific">Scylla paramamosain</name>
    <name type="common">Mud crab</name>
    <dbReference type="NCBI Taxonomy" id="85552"/>
    <lineage>
        <taxon>Eukaryota</taxon>
        <taxon>Metazoa</taxon>
        <taxon>Ecdysozoa</taxon>
        <taxon>Arthropoda</taxon>
        <taxon>Crustacea</taxon>
        <taxon>Multicrustacea</taxon>
        <taxon>Malacostraca</taxon>
        <taxon>Eumalacostraca</taxon>
        <taxon>Eucarida</taxon>
        <taxon>Decapoda</taxon>
        <taxon>Pleocyemata</taxon>
        <taxon>Brachyura</taxon>
        <taxon>Eubrachyura</taxon>
        <taxon>Portunoidea</taxon>
        <taxon>Portunidae</taxon>
        <taxon>Portuninae</taxon>
        <taxon>Scylla</taxon>
    </lineage>
</organism>
<name>A0AAW0SLY5_SCYPA</name>
<dbReference type="EMBL" id="JARAKH010000049">
    <property type="protein sequence ID" value="KAK8375926.1"/>
    <property type="molecule type" value="Genomic_DNA"/>
</dbReference>
<dbReference type="PANTHER" id="PTHR34718">
    <property type="entry name" value="PHD-TYPE DOMAIN-CONTAINING PROTEIN"/>
    <property type="match status" value="1"/>
</dbReference>
<gene>
    <name evidence="2" type="ORF">O3P69_008567</name>
</gene>
<reference evidence="2 3" key="1">
    <citation type="submission" date="2023-03" db="EMBL/GenBank/DDBJ databases">
        <title>High-quality genome of Scylla paramamosain provides insights in environmental adaptation.</title>
        <authorList>
            <person name="Zhang L."/>
        </authorList>
    </citation>
    <scope>NUCLEOTIDE SEQUENCE [LARGE SCALE GENOMIC DNA]</scope>
    <source>
        <strain evidence="2">LZ_2023a</strain>
        <tissue evidence="2">Muscle</tissue>
    </source>
</reference>
<dbReference type="AlphaFoldDB" id="A0AAW0SLY5"/>
<accession>A0AAW0SLY5</accession>
<evidence type="ECO:0000313" key="3">
    <source>
        <dbReference type="Proteomes" id="UP001487740"/>
    </source>
</evidence>
<feature type="region of interest" description="Disordered" evidence="1">
    <location>
        <begin position="1"/>
        <end position="113"/>
    </location>
</feature>
<dbReference type="PANTHER" id="PTHR34718:SF2">
    <property type="entry name" value="PHD-TYPE DOMAIN-CONTAINING PROTEIN"/>
    <property type="match status" value="1"/>
</dbReference>
<feature type="compositionally biased region" description="Acidic residues" evidence="1">
    <location>
        <begin position="27"/>
        <end position="45"/>
    </location>
</feature>
<comment type="caution">
    <text evidence="2">The sequence shown here is derived from an EMBL/GenBank/DDBJ whole genome shotgun (WGS) entry which is preliminary data.</text>
</comment>
<protein>
    <recommendedName>
        <fullName evidence="4">Ubiquitin-like protease family profile domain-containing protein</fullName>
    </recommendedName>
</protein>
<evidence type="ECO:0000313" key="2">
    <source>
        <dbReference type="EMBL" id="KAK8375926.1"/>
    </source>
</evidence>